<gene>
    <name evidence="2" type="ORF">SNOG_12445</name>
</gene>
<evidence type="ECO:0000256" key="1">
    <source>
        <dbReference type="SAM" id="SignalP"/>
    </source>
</evidence>
<organism evidence="2 3">
    <name type="scientific">Phaeosphaeria nodorum (strain SN15 / ATCC MYA-4574 / FGSC 10173)</name>
    <name type="common">Glume blotch fungus</name>
    <name type="synonym">Parastagonospora nodorum</name>
    <dbReference type="NCBI Taxonomy" id="321614"/>
    <lineage>
        <taxon>Eukaryota</taxon>
        <taxon>Fungi</taxon>
        <taxon>Dikarya</taxon>
        <taxon>Ascomycota</taxon>
        <taxon>Pezizomycotina</taxon>
        <taxon>Dothideomycetes</taxon>
        <taxon>Pleosporomycetidae</taxon>
        <taxon>Pleosporales</taxon>
        <taxon>Pleosporineae</taxon>
        <taxon>Phaeosphaeriaceae</taxon>
        <taxon>Parastagonospora</taxon>
    </lineage>
</organism>
<keyword evidence="1" id="KW-0732">Signal</keyword>
<name>Q0U719_PHANO</name>
<evidence type="ECO:0008006" key="4">
    <source>
        <dbReference type="Google" id="ProtNLM"/>
    </source>
</evidence>
<dbReference type="GeneID" id="5979577"/>
<dbReference type="PANTHER" id="PTHR36578">
    <property type="entry name" value="CHROMOSOME 15, WHOLE GENOME SHOTGUN SEQUENCE"/>
    <property type="match status" value="1"/>
</dbReference>
<reference evidence="3" key="1">
    <citation type="journal article" date="2007" name="Plant Cell">
        <title>Dothideomycete-plant interactions illuminated by genome sequencing and EST analysis of the wheat pathogen Stagonospora nodorum.</title>
        <authorList>
            <person name="Hane J.K."/>
            <person name="Lowe R.G."/>
            <person name="Solomon P.S."/>
            <person name="Tan K.C."/>
            <person name="Schoch C.L."/>
            <person name="Spatafora J.W."/>
            <person name="Crous P.W."/>
            <person name="Kodira C."/>
            <person name="Birren B.W."/>
            <person name="Galagan J.E."/>
            <person name="Torriani S.F."/>
            <person name="McDonald B.A."/>
            <person name="Oliver R.P."/>
        </authorList>
    </citation>
    <scope>NUCLEOTIDE SEQUENCE [LARGE SCALE GENOMIC DNA]</scope>
    <source>
        <strain evidence="3">SN15 / ATCC MYA-4574 / FGSC 10173</strain>
    </source>
</reference>
<dbReference type="Proteomes" id="UP000001055">
    <property type="component" value="Unassembled WGS sequence"/>
</dbReference>
<feature type="chain" id="PRO_5004177704" description="Apple domain-containing protein" evidence="1">
    <location>
        <begin position="19"/>
        <end position="768"/>
    </location>
</feature>
<dbReference type="RefSeq" id="XP_001802668.1">
    <property type="nucleotide sequence ID" value="XM_001802616.1"/>
</dbReference>
<dbReference type="KEGG" id="pno:SNOG_12445"/>
<evidence type="ECO:0000313" key="3">
    <source>
        <dbReference type="Proteomes" id="UP000001055"/>
    </source>
</evidence>
<proteinExistence type="predicted"/>
<dbReference type="AlphaFoldDB" id="Q0U719"/>
<accession>Q0U719</accession>
<sequence>MRCLTIAALAGLGSVVSSQSIDLAYVNEQPDPTYTVVPDQRTQTVAYNQDSAIASVVAVALKTPVPDPGEGALHARNALGKRAGPCEDLQNNSNDYNAKLDPAEAFLADESLQNEAKNAKTPGGYTQVYSNLKKSAQANGYMGYTIMPSYNVQMCADRCSNTLGCQGFNTYFERSPSKAPAASCQDPPGSANPFCVLWGGPVSKENALNEGQWREKYHVVITASNGYVRTSSLDPQSGKAINAPLDCNNNDAYMGMRLLTDNAPFDPQRCAAICEATSAYNIQHPETGKAPRLCKFYNTYILNKNYISQGQACSMYTQYWDPNTYATNDGQYDGQGNHYTISSSTFFSNKTDIVTPVCPTDIDKLKANADASAFCATYINYIPPSTSTVTVGGVATTIEACGQPTRRVIKRDDSEPVLIEAVVGVFPSKVDNAAVTGVEPALETLPAASATNSDALAAATSAAIAYLESNAGVASSGPTPLASSIQTAAMPAITSSAQSSDAVEKRAASTPDALAGRNPIEISSACSKIVGSSTPTVTVTAAASTATSYRKCSNFPAKCPNSSPAKPFAGDFDGSYSSLDDNVYTINLPFTVCIYDTCSKKVNPTTNGIISLEEYRNSGYLNDDGLPNFGGKAVLSALWQDMYIYEDEPQWMSYTTCGDTGKRTVTFDWRVGRYQSSEFYRFSATFYEDKPGRIAMRYFEMSDKGSSATVGIEGKRNGKSKSFIRKEWSYVTNYVSAAWSTYSQKQPKITAGLAIVWDPVALSWSKTA</sequence>
<protein>
    <recommendedName>
        <fullName evidence="4">Apple domain-containing protein</fullName>
    </recommendedName>
</protein>
<dbReference type="InParanoid" id="Q0U719"/>
<dbReference type="VEuPathDB" id="FungiDB:JI435_124450"/>
<dbReference type="PANTHER" id="PTHR36578:SF2">
    <property type="entry name" value="PA14 DOMAIN-CONTAINING PROTEIN"/>
    <property type="match status" value="1"/>
</dbReference>
<dbReference type="EMBL" id="CH445346">
    <property type="protein sequence ID" value="EAT80258.2"/>
    <property type="molecule type" value="Genomic_DNA"/>
</dbReference>
<feature type="signal peptide" evidence="1">
    <location>
        <begin position="1"/>
        <end position="18"/>
    </location>
</feature>
<evidence type="ECO:0000313" key="2">
    <source>
        <dbReference type="EMBL" id="EAT80258.2"/>
    </source>
</evidence>